<keyword evidence="2" id="KW-1185">Reference proteome</keyword>
<name>A0ABT5GGG5_9MICO</name>
<dbReference type="RefSeq" id="WP_272461882.1">
    <property type="nucleotide sequence ID" value="NZ_JAPFQL010000030.1"/>
</dbReference>
<keyword evidence="1" id="KW-0489">Methyltransferase</keyword>
<sequence>MAVHDSVSLQIPVRLRAVSGRARPVGSITRGTTNPNRLRRCDRWLAGPQAWRLRGGTAAPIVVDLGYGASPITAVELHERLRRVRPDVEVVGIEIDPERVAAAKPLERPGLTFRRGGFEVPLDGARPMVIRAFNVLRQYDESYVAGAWAQLQSRLAPGGLLVDGTCDEVGRRATWVAVDSSGPISLTISLRLRGMDRPSDVAERLPKVLIHRNVPGEPVHAYLADLDETWARQAPHASWGARQRFLATAAELAERWPLTDGPARWRLGEITVAWDAVAPATGPPRH</sequence>
<dbReference type="Gene3D" id="3.40.50.150">
    <property type="entry name" value="Vaccinia Virus protein VP39"/>
    <property type="match status" value="1"/>
</dbReference>
<dbReference type="Proteomes" id="UP001150259">
    <property type="component" value="Unassembled WGS sequence"/>
</dbReference>
<organism evidence="1 2">
    <name type="scientific">Intrasporangium calvum</name>
    <dbReference type="NCBI Taxonomy" id="53358"/>
    <lineage>
        <taxon>Bacteria</taxon>
        <taxon>Bacillati</taxon>
        <taxon>Actinomycetota</taxon>
        <taxon>Actinomycetes</taxon>
        <taxon>Micrococcales</taxon>
        <taxon>Intrasporangiaceae</taxon>
        <taxon>Intrasporangium</taxon>
    </lineage>
</organism>
<evidence type="ECO:0000313" key="1">
    <source>
        <dbReference type="EMBL" id="MDC5697309.1"/>
    </source>
</evidence>
<reference evidence="1 2" key="1">
    <citation type="submission" date="2022-11" db="EMBL/GenBank/DDBJ databases">
        <title>Anaerobic phenanthrene biodegradation by a DNRA strain PheN6.</title>
        <authorList>
            <person name="Zhang Z."/>
        </authorList>
    </citation>
    <scope>NUCLEOTIDE SEQUENCE [LARGE SCALE GENOMIC DNA]</scope>
    <source>
        <strain evidence="1 2">PheN6</strain>
    </source>
</reference>
<dbReference type="GO" id="GO:0008168">
    <property type="term" value="F:methyltransferase activity"/>
    <property type="evidence" value="ECO:0007669"/>
    <property type="project" value="UniProtKB-KW"/>
</dbReference>
<evidence type="ECO:0000313" key="2">
    <source>
        <dbReference type="Proteomes" id="UP001150259"/>
    </source>
</evidence>
<gene>
    <name evidence="1" type="ORF">OO014_08575</name>
</gene>
<comment type="caution">
    <text evidence="1">The sequence shown here is derived from an EMBL/GenBank/DDBJ whole genome shotgun (WGS) entry which is preliminary data.</text>
</comment>
<dbReference type="EMBL" id="JAPFQL010000030">
    <property type="protein sequence ID" value="MDC5697309.1"/>
    <property type="molecule type" value="Genomic_DNA"/>
</dbReference>
<proteinExistence type="predicted"/>
<dbReference type="InterPro" id="IPR029063">
    <property type="entry name" value="SAM-dependent_MTases_sf"/>
</dbReference>
<dbReference type="GO" id="GO:0032259">
    <property type="term" value="P:methylation"/>
    <property type="evidence" value="ECO:0007669"/>
    <property type="project" value="UniProtKB-KW"/>
</dbReference>
<dbReference type="SUPFAM" id="SSF53335">
    <property type="entry name" value="S-adenosyl-L-methionine-dependent methyltransferases"/>
    <property type="match status" value="1"/>
</dbReference>
<protein>
    <submittedName>
        <fullName evidence="1">Class I SAM-dependent methyltransferase</fullName>
    </submittedName>
</protein>
<accession>A0ABT5GGG5</accession>
<keyword evidence="1" id="KW-0808">Transferase</keyword>